<name>A0A6H5HM20_9HEMI</name>
<gene>
    <name evidence="1" type="ORF">NTEN_LOCUS21818</name>
</gene>
<reference evidence="1 2" key="1">
    <citation type="submission" date="2020-02" db="EMBL/GenBank/DDBJ databases">
        <authorList>
            <person name="Ferguson B K."/>
        </authorList>
    </citation>
    <scope>NUCLEOTIDE SEQUENCE [LARGE SCALE GENOMIC DNA]</scope>
</reference>
<dbReference type="Proteomes" id="UP000479000">
    <property type="component" value="Unassembled WGS sequence"/>
</dbReference>
<organism evidence="1 2">
    <name type="scientific">Nesidiocoris tenuis</name>
    <dbReference type="NCBI Taxonomy" id="355587"/>
    <lineage>
        <taxon>Eukaryota</taxon>
        <taxon>Metazoa</taxon>
        <taxon>Ecdysozoa</taxon>
        <taxon>Arthropoda</taxon>
        <taxon>Hexapoda</taxon>
        <taxon>Insecta</taxon>
        <taxon>Pterygota</taxon>
        <taxon>Neoptera</taxon>
        <taxon>Paraneoptera</taxon>
        <taxon>Hemiptera</taxon>
        <taxon>Heteroptera</taxon>
        <taxon>Panheteroptera</taxon>
        <taxon>Cimicomorpha</taxon>
        <taxon>Miridae</taxon>
        <taxon>Dicyphina</taxon>
        <taxon>Nesidiocoris</taxon>
    </lineage>
</organism>
<feature type="non-terminal residue" evidence="1">
    <location>
        <position position="1"/>
    </location>
</feature>
<evidence type="ECO:0008006" key="3">
    <source>
        <dbReference type="Google" id="ProtNLM"/>
    </source>
</evidence>
<evidence type="ECO:0000313" key="2">
    <source>
        <dbReference type="Proteomes" id="UP000479000"/>
    </source>
</evidence>
<dbReference type="AlphaFoldDB" id="A0A6H5HM20"/>
<proteinExistence type="predicted"/>
<dbReference type="EMBL" id="CADCXU010032054">
    <property type="protein sequence ID" value="CAB0017898.1"/>
    <property type="molecule type" value="Genomic_DNA"/>
</dbReference>
<evidence type="ECO:0000313" key="1">
    <source>
        <dbReference type="EMBL" id="CAB0017898.1"/>
    </source>
</evidence>
<accession>A0A6H5HM20</accession>
<sequence>VLPESPRWLLARGRFDEAEKILKTMARVNGRSLPPDFIMDLKYRIILDNIGRYQSVSLNIRPCWTISDHIGQHRILSGRFGPYRTLSDHIIRYCAISDNIGQYQAGLSIGCAENVERSSLKMAALVEVQAPYLQSRGRRVWKALSVFLLNGDIRKTAQPAMGRRGRPETFERRIPRLEPGGLAVEIADPLECLLFVLQRKYHIERYVKEKEDAEGRTRTYGVSDLFKTPNLRRKTIIITFIW</sequence>
<dbReference type="OrthoDB" id="2544694at2759"/>
<protein>
    <recommendedName>
        <fullName evidence="3">Major facilitator superfamily (MFS) profile domain-containing protein</fullName>
    </recommendedName>
</protein>
<dbReference type="Gene3D" id="1.10.286.90">
    <property type="entry name" value="MFS transporter, transmembrane helix TM10b"/>
    <property type="match status" value="1"/>
</dbReference>
<keyword evidence="2" id="KW-1185">Reference proteome</keyword>